<name>A0A8H9IC92_9ALTE</name>
<dbReference type="Proteomes" id="UP000622604">
    <property type="component" value="Unassembled WGS sequence"/>
</dbReference>
<evidence type="ECO:0000313" key="1">
    <source>
        <dbReference type="EMBL" id="GGZ73914.1"/>
    </source>
</evidence>
<organism evidence="1 2">
    <name type="scientific">Paraglaciecola chathamensis</name>
    <dbReference type="NCBI Taxonomy" id="368405"/>
    <lineage>
        <taxon>Bacteria</taxon>
        <taxon>Pseudomonadati</taxon>
        <taxon>Pseudomonadota</taxon>
        <taxon>Gammaproteobacteria</taxon>
        <taxon>Alteromonadales</taxon>
        <taxon>Alteromonadaceae</taxon>
        <taxon>Paraglaciecola</taxon>
    </lineage>
</organism>
<dbReference type="SUPFAM" id="SSF54909">
    <property type="entry name" value="Dimeric alpha+beta barrel"/>
    <property type="match status" value="1"/>
</dbReference>
<sequence>MAIVELREYKIKPNMKHAWLKWLKAELLPYQVSQGIRILQTYVYADENGNDWFVWLREFDDEQTRQALYEKTYNQWWKDHVRPKVFTMIEQDNIKVRLLNPVKLV</sequence>
<protein>
    <recommendedName>
        <fullName evidence="3">NIPSNAP domain-containing protein</fullName>
    </recommendedName>
</protein>
<comment type="caution">
    <text evidence="1">The sequence shown here is derived from an EMBL/GenBank/DDBJ whole genome shotgun (WGS) entry which is preliminary data.</text>
</comment>
<proteinExistence type="predicted"/>
<dbReference type="Gene3D" id="3.30.70.100">
    <property type="match status" value="1"/>
</dbReference>
<evidence type="ECO:0008006" key="3">
    <source>
        <dbReference type="Google" id="ProtNLM"/>
    </source>
</evidence>
<dbReference type="InterPro" id="IPR011008">
    <property type="entry name" value="Dimeric_a/b-barrel"/>
</dbReference>
<dbReference type="EMBL" id="BMZC01000011">
    <property type="protein sequence ID" value="GGZ73914.1"/>
    <property type="molecule type" value="Genomic_DNA"/>
</dbReference>
<dbReference type="AlphaFoldDB" id="A0A8H9IC92"/>
<gene>
    <name evidence="1" type="ORF">GCM10011274_35330</name>
</gene>
<evidence type="ECO:0000313" key="2">
    <source>
        <dbReference type="Proteomes" id="UP000622604"/>
    </source>
</evidence>
<reference evidence="1 2" key="1">
    <citation type="journal article" date="2014" name="Int. J. Syst. Evol. Microbiol.">
        <title>Complete genome sequence of Corynebacterium casei LMG S-19264T (=DSM 44701T), isolated from a smear-ripened cheese.</title>
        <authorList>
            <consortium name="US DOE Joint Genome Institute (JGI-PGF)"/>
            <person name="Walter F."/>
            <person name="Albersmeier A."/>
            <person name="Kalinowski J."/>
            <person name="Ruckert C."/>
        </authorList>
    </citation>
    <scope>NUCLEOTIDE SEQUENCE [LARGE SCALE GENOMIC DNA]</scope>
    <source>
        <strain evidence="1 2">KCTC 32337</strain>
    </source>
</reference>
<accession>A0A8H9IC92</accession>
<dbReference type="RefSeq" id="WP_191866769.1">
    <property type="nucleotide sequence ID" value="NZ_BMZC01000011.1"/>
</dbReference>